<reference evidence="1 2" key="1">
    <citation type="submission" date="2018-08" db="EMBL/GenBank/DDBJ databases">
        <title>A genome reference for cultivated species of the human gut microbiota.</title>
        <authorList>
            <person name="Zou Y."/>
            <person name="Xue W."/>
            <person name="Luo G."/>
        </authorList>
    </citation>
    <scope>NUCLEOTIDE SEQUENCE [LARGE SCALE GENOMIC DNA]</scope>
    <source>
        <strain evidence="1 2">AM22-9LB</strain>
    </source>
</reference>
<proteinExistence type="predicted"/>
<dbReference type="AlphaFoldDB" id="A0A414S887"/>
<accession>A0A414S887</accession>
<dbReference type="EMBL" id="QRHZ01000013">
    <property type="protein sequence ID" value="RHG14433.1"/>
    <property type="molecule type" value="Genomic_DNA"/>
</dbReference>
<sequence>MDSNETNKKTKIQLEIERNPEMDKLIGREISEQQLQKIISPTISPVIKNMNSIIQKNQASMLGLLQTNMNYALEPFKNSVLGQMQELVEVWKQAFSVKYDFSELSESARRMSEIISESVRRLRIPTLSEERKQELIEAHKLWGSYGWTMNPCENVKKIFKYMPTDKKSADAIALKQCSGQKMKQIFESISETKRVKKADFEEAVFDYNHRQYKSCALILFSLVDAVLIRLQKKSDLKGKRREVGLRAVSKAKTRTETDINVQMLFIAMFYTNLFACLEKVFEGGKDFKNQPDVINRNFLDHGMMTKKVRKKDCIQLFLLYYNMLELLDMIY</sequence>
<dbReference type="Proteomes" id="UP000284220">
    <property type="component" value="Unassembled WGS sequence"/>
</dbReference>
<name>A0A414S887_9FIRM</name>
<evidence type="ECO:0000313" key="1">
    <source>
        <dbReference type="EMBL" id="RHG14433.1"/>
    </source>
</evidence>
<organism evidence="1 2">
    <name type="scientific">Blautia obeum</name>
    <dbReference type="NCBI Taxonomy" id="40520"/>
    <lineage>
        <taxon>Bacteria</taxon>
        <taxon>Bacillati</taxon>
        <taxon>Bacillota</taxon>
        <taxon>Clostridia</taxon>
        <taxon>Lachnospirales</taxon>
        <taxon>Lachnospiraceae</taxon>
        <taxon>Blautia</taxon>
    </lineage>
</organism>
<protein>
    <submittedName>
        <fullName evidence="1">Uncharacterized protein</fullName>
    </submittedName>
</protein>
<dbReference type="RefSeq" id="WP_118198113.1">
    <property type="nucleotide sequence ID" value="NZ_JBBNFJ010000004.1"/>
</dbReference>
<gene>
    <name evidence="1" type="ORF">DW272_15845</name>
</gene>
<comment type="caution">
    <text evidence="1">The sequence shown here is derived from an EMBL/GenBank/DDBJ whole genome shotgun (WGS) entry which is preliminary data.</text>
</comment>
<evidence type="ECO:0000313" key="2">
    <source>
        <dbReference type="Proteomes" id="UP000284220"/>
    </source>
</evidence>